<organism evidence="4 5">
    <name type="scientific">Apiospora arundinis</name>
    <dbReference type="NCBI Taxonomy" id="335852"/>
    <lineage>
        <taxon>Eukaryota</taxon>
        <taxon>Fungi</taxon>
        <taxon>Dikarya</taxon>
        <taxon>Ascomycota</taxon>
        <taxon>Pezizomycotina</taxon>
        <taxon>Sordariomycetes</taxon>
        <taxon>Xylariomycetidae</taxon>
        <taxon>Amphisphaeriales</taxon>
        <taxon>Apiosporaceae</taxon>
        <taxon>Apiospora</taxon>
    </lineage>
</organism>
<name>A0ABR2HUD9_9PEZI</name>
<dbReference type="Pfam" id="PF25053">
    <property type="entry name" value="DUF7791"/>
    <property type="match status" value="1"/>
</dbReference>
<feature type="domain" description="DUF7791" evidence="3">
    <location>
        <begin position="601"/>
        <end position="734"/>
    </location>
</feature>
<dbReference type="PANTHER" id="PTHR10039:SF5">
    <property type="entry name" value="NACHT DOMAIN-CONTAINING PROTEIN"/>
    <property type="match status" value="1"/>
</dbReference>
<dbReference type="SUPFAM" id="SSF52540">
    <property type="entry name" value="P-loop containing nucleoside triphosphate hydrolases"/>
    <property type="match status" value="1"/>
</dbReference>
<keyword evidence="1" id="KW-0677">Repeat</keyword>
<dbReference type="InterPro" id="IPR056693">
    <property type="entry name" value="DUF7791"/>
</dbReference>
<dbReference type="Pfam" id="PF24883">
    <property type="entry name" value="NPHP3_N"/>
    <property type="match status" value="1"/>
</dbReference>
<evidence type="ECO:0008006" key="6">
    <source>
        <dbReference type="Google" id="ProtNLM"/>
    </source>
</evidence>
<accession>A0ABR2HUD9</accession>
<comment type="caution">
    <text evidence="4">The sequence shown here is derived from an EMBL/GenBank/DDBJ whole genome shotgun (WGS) entry which is preliminary data.</text>
</comment>
<dbReference type="PANTHER" id="PTHR10039">
    <property type="entry name" value="AMELOGENIN"/>
    <property type="match status" value="1"/>
</dbReference>
<proteinExistence type="predicted"/>
<evidence type="ECO:0000259" key="3">
    <source>
        <dbReference type="Pfam" id="PF25053"/>
    </source>
</evidence>
<evidence type="ECO:0000259" key="2">
    <source>
        <dbReference type="Pfam" id="PF24883"/>
    </source>
</evidence>
<dbReference type="InterPro" id="IPR056884">
    <property type="entry name" value="NPHP3-like_N"/>
</dbReference>
<evidence type="ECO:0000313" key="4">
    <source>
        <dbReference type="EMBL" id="KAK8852207.1"/>
    </source>
</evidence>
<dbReference type="Proteomes" id="UP001390339">
    <property type="component" value="Unassembled WGS sequence"/>
</dbReference>
<dbReference type="InterPro" id="IPR027417">
    <property type="entry name" value="P-loop_NTPase"/>
</dbReference>
<dbReference type="Gene3D" id="3.40.50.300">
    <property type="entry name" value="P-loop containing nucleotide triphosphate hydrolases"/>
    <property type="match status" value="1"/>
</dbReference>
<protein>
    <recommendedName>
        <fullName evidence="6">NACHT domain-containing protein</fullName>
    </recommendedName>
</protein>
<reference evidence="4 5" key="1">
    <citation type="journal article" date="2024" name="IMA Fungus">
        <title>Apiospora arundinis, a panoply of carbohydrate-active enzymes and secondary metabolites.</title>
        <authorList>
            <person name="Sorensen T."/>
            <person name="Petersen C."/>
            <person name="Muurmann A.T."/>
            <person name="Christiansen J.V."/>
            <person name="Brundto M.L."/>
            <person name="Overgaard C.K."/>
            <person name="Boysen A.T."/>
            <person name="Wollenberg R.D."/>
            <person name="Larsen T.O."/>
            <person name="Sorensen J.L."/>
            <person name="Nielsen K.L."/>
            <person name="Sondergaard T.E."/>
        </authorList>
    </citation>
    <scope>NUCLEOTIDE SEQUENCE [LARGE SCALE GENOMIC DNA]</scope>
    <source>
        <strain evidence="4 5">AAU 773</strain>
    </source>
</reference>
<sequence>MSGLEPIAALSLACNILQVVGVGREAVRLGRQVYRDGTIDPALKENACTLEELSARILPSTTATSSSTNSAPQDKQLVSLADNCQRAAHDLQEEVNFLNGPPTKVKLVATLKIAAKTTWRKRRLDRLDQRLKEAESTLQTGLLTRVYERSVKVDSGLLALDVDVRAFINEYRKGHADAVSLTRKHITTESKRGEEAVKLHVTQETSHAKDSLNEHIGLAFRGVIKQGQDAQLAAKKSRLLQSLKFDRMNERRNLVSPSHPRTFTWMLQDGSEGDGPQRPYRIPDRKIDDLELYYAPNTWDSFSDWLRSTGTVYWISGKPGSGKTTLVKYLLGQPRLQEYLDLWRPDSTVISHFFWRPGTAMQQSIRGLLCSLLYQLLLEDDEIVNQVLTKYDRNSTKDTETDWSGEELQNALHDVVNHYPRPVAIFLDGLDEVLPKDGVLRLLEVVDEMKELYRPAGKVKLCLGSRRESLLCKRLGVYPQLRLDQLNRIDLQHYGRGNINIPTDYHITMPMTYTLYHKGYEFSQERLPSQTELKEWLVDSLVDKAEGVFLWLCLAVTTVTKALNEGDNLEDLEHWIESLPVELADLYADMWARMNHNDHFKIRASSYLQLALAATGRYFRLNPFAMMVTTTPEVADQLLQSGPLNHVPAASLIEACEKTRREVMSRCAGLLTCPNIKEAKVMKLEGILPWHAEEYSSLIPYVSRFPAYSFLHRTARDFLTDTEAGQTILSWGSFTGYRADIQFLIGRLAIRRLFKMPLLTRHRTVLGIPTNVNFVGCMRFEQHPLDKGEYAYHEITVNRRDEFLIEAAFDSCYVPDTWNYLIPIIESRNVDSNTLSQLLIHACSFSGGNKFLLEGLDARLKAIEALFGWGASPYCKTLRRNRGDYDIGTLIVTYETPFRTLMMSVWDIAMNASIDNSQSEKLLSLIGLFIDHGADLQEEVHVVIEVEGGLIEFRDLWRELSSHSEVKPSTRSPREAVHSPEGSVHVALILGFPASVLIAKILNIWEPKSFPPMDWVPEVKDIAGSGVGKGHAIAVVDISKLERVIERRREVRRRLRVCTPLEEEKWQNNTMERSDK</sequence>
<feature type="domain" description="Nephrocystin 3-like N-terminal" evidence="2">
    <location>
        <begin position="300"/>
        <end position="466"/>
    </location>
</feature>
<gene>
    <name evidence="4" type="ORF">PGQ11_014686</name>
</gene>
<evidence type="ECO:0000313" key="5">
    <source>
        <dbReference type="Proteomes" id="UP001390339"/>
    </source>
</evidence>
<keyword evidence="5" id="KW-1185">Reference proteome</keyword>
<dbReference type="EMBL" id="JAPCWZ010000009">
    <property type="protein sequence ID" value="KAK8852207.1"/>
    <property type="molecule type" value="Genomic_DNA"/>
</dbReference>
<evidence type="ECO:0000256" key="1">
    <source>
        <dbReference type="ARBA" id="ARBA00022737"/>
    </source>
</evidence>